<dbReference type="WBParaSite" id="EEL_0000236401-mRNA-1">
    <property type="protein sequence ID" value="EEL_0000236401-mRNA-1"/>
    <property type="gene ID" value="EEL_0000236401"/>
</dbReference>
<proteinExistence type="predicted"/>
<evidence type="ECO:0000313" key="2">
    <source>
        <dbReference type="WBParaSite" id="EEL_0000236401-mRNA-1"/>
    </source>
</evidence>
<dbReference type="Proteomes" id="UP000050640">
    <property type="component" value="Unplaced"/>
</dbReference>
<organism evidence="1 2">
    <name type="scientific">Elaeophora elaphi</name>
    <dbReference type="NCBI Taxonomy" id="1147741"/>
    <lineage>
        <taxon>Eukaryota</taxon>
        <taxon>Metazoa</taxon>
        <taxon>Ecdysozoa</taxon>
        <taxon>Nematoda</taxon>
        <taxon>Chromadorea</taxon>
        <taxon>Rhabditida</taxon>
        <taxon>Spirurina</taxon>
        <taxon>Spiruromorpha</taxon>
        <taxon>Filarioidea</taxon>
        <taxon>Onchocercidae</taxon>
        <taxon>Elaeophora</taxon>
    </lineage>
</organism>
<reference evidence="2" key="1">
    <citation type="submission" date="2017-02" db="UniProtKB">
        <authorList>
            <consortium name="WormBaseParasite"/>
        </authorList>
    </citation>
    <scope>IDENTIFICATION</scope>
</reference>
<keyword evidence="1" id="KW-1185">Reference proteome</keyword>
<sequence length="35" mass="4157">MLEINLNILGILHQKLTRMDMSHQNLLRKKISILK</sequence>
<protein>
    <submittedName>
        <fullName evidence="2">Uncharacterized protein</fullName>
    </submittedName>
</protein>
<dbReference type="AlphaFoldDB" id="A0A0R3RLK5"/>
<evidence type="ECO:0000313" key="1">
    <source>
        <dbReference type="Proteomes" id="UP000050640"/>
    </source>
</evidence>
<name>A0A0R3RLK5_9BILA</name>
<accession>A0A0R3RLK5</accession>